<organism evidence="1 2">
    <name type="scientific">Vespula maculifrons</name>
    <name type="common">Eastern yellow jacket</name>
    <name type="synonym">Wasp</name>
    <dbReference type="NCBI Taxonomy" id="7453"/>
    <lineage>
        <taxon>Eukaryota</taxon>
        <taxon>Metazoa</taxon>
        <taxon>Ecdysozoa</taxon>
        <taxon>Arthropoda</taxon>
        <taxon>Hexapoda</taxon>
        <taxon>Insecta</taxon>
        <taxon>Pterygota</taxon>
        <taxon>Neoptera</taxon>
        <taxon>Endopterygota</taxon>
        <taxon>Hymenoptera</taxon>
        <taxon>Apocrita</taxon>
        <taxon>Aculeata</taxon>
        <taxon>Vespoidea</taxon>
        <taxon>Vespidae</taxon>
        <taxon>Vespinae</taxon>
        <taxon>Vespula</taxon>
    </lineage>
</organism>
<dbReference type="EMBL" id="JAYRBN010000063">
    <property type="protein sequence ID" value="KAL2738539.1"/>
    <property type="molecule type" value="Genomic_DNA"/>
</dbReference>
<proteinExistence type="predicted"/>
<protein>
    <submittedName>
        <fullName evidence="1">Uncharacterized protein</fullName>
    </submittedName>
</protein>
<dbReference type="AlphaFoldDB" id="A0ABD2C161"/>
<name>A0ABD2C161_VESMC</name>
<gene>
    <name evidence="1" type="ORF">V1477_011898</name>
</gene>
<keyword evidence="2" id="KW-1185">Reference proteome</keyword>
<comment type="caution">
    <text evidence="1">The sequence shown here is derived from an EMBL/GenBank/DDBJ whole genome shotgun (WGS) entry which is preliminary data.</text>
</comment>
<evidence type="ECO:0000313" key="2">
    <source>
        <dbReference type="Proteomes" id="UP001607303"/>
    </source>
</evidence>
<accession>A0ABD2C161</accession>
<evidence type="ECO:0000313" key="1">
    <source>
        <dbReference type="EMBL" id="KAL2738539.1"/>
    </source>
</evidence>
<sequence>MASPTNSTSKFHEARVLLISKSWLPYPNIALIMGGNVGKFFSNRVDVFYYTRENLNTKIAWKMGASAAGALRIPRKSCKCLGASLFYRTDDATGDIARGAKEVVPECNTIVTSHVKREGKRENGNTRDIRIGVARLSSRYFGPVLRQQPPFFDGLFQWPKQPNTSPTQDVVQWVSSTDIECTKRLSNEQERLSLNIADSRTAVFIAATRWMKAIAWKYWTVVIAAIKLDRNTRQKSVLDRFQKVH</sequence>
<reference evidence="1 2" key="1">
    <citation type="journal article" date="2024" name="Ann. Entomol. Soc. Am.">
        <title>Genomic analyses of the southern and eastern yellowjacket wasps (Hymenoptera: Vespidae) reveal evolutionary signatures of social life.</title>
        <authorList>
            <person name="Catto M.A."/>
            <person name="Caine P.B."/>
            <person name="Orr S.E."/>
            <person name="Hunt B.G."/>
            <person name="Goodisman M.A.D."/>
        </authorList>
    </citation>
    <scope>NUCLEOTIDE SEQUENCE [LARGE SCALE GENOMIC DNA]</scope>
    <source>
        <strain evidence="1">232</strain>
        <tissue evidence="1">Head and thorax</tissue>
    </source>
</reference>
<dbReference type="Proteomes" id="UP001607303">
    <property type="component" value="Unassembled WGS sequence"/>
</dbReference>